<keyword evidence="2 5" id="KW-0808">Transferase</keyword>
<dbReference type="EMBL" id="LGFG01000156">
    <property type="protein sequence ID" value="KUK22464.1"/>
    <property type="molecule type" value="Genomic_DNA"/>
</dbReference>
<comment type="function">
    <text evidence="5">Specifically methylates the pseudouridine at position 1915 (m3Psi1915) in 23S rRNA.</text>
</comment>
<gene>
    <name evidence="5" type="primary">rlmH</name>
    <name evidence="6" type="ORF">XD57_1439</name>
</gene>
<organism evidence="6 7">
    <name type="scientific">Thermotoga petrophila</name>
    <dbReference type="NCBI Taxonomy" id="93929"/>
    <lineage>
        <taxon>Bacteria</taxon>
        <taxon>Thermotogati</taxon>
        <taxon>Thermotogota</taxon>
        <taxon>Thermotogae</taxon>
        <taxon>Thermotogales</taxon>
        <taxon>Thermotogaceae</taxon>
        <taxon>Thermotoga</taxon>
    </lineage>
</organism>
<dbReference type="InterPro" id="IPR003742">
    <property type="entry name" value="RlmH-like"/>
</dbReference>
<protein>
    <recommendedName>
        <fullName evidence="5">Ribosomal RNA large subunit methyltransferase H</fullName>
        <ecNumber evidence="5">2.1.1.177</ecNumber>
    </recommendedName>
    <alternativeName>
        <fullName evidence="5">23S rRNA (pseudouridine1915-N3)-methyltransferase</fullName>
    </alternativeName>
    <alternativeName>
        <fullName evidence="5">23S rRNA m3Psi1915 methyltransferase</fullName>
    </alternativeName>
    <alternativeName>
        <fullName evidence="5">rRNA (pseudouridine-N3-)-methyltransferase RlmH</fullName>
    </alternativeName>
</protein>
<comment type="caution">
    <text evidence="5">Lacks conserved residue(s) required for the propagation of feature annotation.</text>
</comment>
<dbReference type="HAMAP" id="MF_00658">
    <property type="entry name" value="23SrRNA_methyltr_H"/>
    <property type="match status" value="1"/>
</dbReference>
<keyword evidence="1 5" id="KW-0489">Methyltransferase</keyword>
<comment type="catalytic activity">
    <reaction evidence="5">
        <text>pseudouridine(1915) in 23S rRNA + S-adenosyl-L-methionine = N(3)-methylpseudouridine(1915) in 23S rRNA + S-adenosyl-L-homocysteine + H(+)</text>
        <dbReference type="Rhea" id="RHEA:42752"/>
        <dbReference type="Rhea" id="RHEA-COMP:10221"/>
        <dbReference type="Rhea" id="RHEA-COMP:10222"/>
        <dbReference type="ChEBI" id="CHEBI:15378"/>
        <dbReference type="ChEBI" id="CHEBI:57856"/>
        <dbReference type="ChEBI" id="CHEBI:59789"/>
        <dbReference type="ChEBI" id="CHEBI:65314"/>
        <dbReference type="ChEBI" id="CHEBI:74486"/>
        <dbReference type="EC" id="2.1.1.177"/>
    </reaction>
</comment>
<dbReference type="PATRIC" id="fig|93930.3.peg.484"/>
<dbReference type="GO" id="GO:0070038">
    <property type="term" value="F:rRNA (pseudouridine-N3-)-methyltransferase activity"/>
    <property type="evidence" value="ECO:0007669"/>
    <property type="project" value="UniProtKB-UniRule"/>
</dbReference>
<evidence type="ECO:0000256" key="5">
    <source>
        <dbReference type="HAMAP-Rule" id="MF_00658"/>
    </source>
</evidence>
<dbReference type="Pfam" id="PF02590">
    <property type="entry name" value="SPOUT_MTase"/>
    <property type="match status" value="1"/>
</dbReference>
<accession>A0A117L2I0</accession>
<dbReference type="PANTHER" id="PTHR33603">
    <property type="entry name" value="METHYLTRANSFERASE"/>
    <property type="match status" value="1"/>
</dbReference>
<evidence type="ECO:0000313" key="6">
    <source>
        <dbReference type="EMBL" id="KUK22464.1"/>
    </source>
</evidence>
<feature type="binding site" evidence="5">
    <location>
        <position position="100"/>
    </location>
    <ligand>
        <name>S-adenosyl-L-methionine</name>
        <dbReference type="ChEBI" id="CHEBI:59789"/>
    </ligand>
</feature>
<comment type="subcellular location">
    <subcellularLocation>
        <location evidence="5">Cytoplasm</location>
    </subcellularLocation>
</comment>
<evidence type="ECO:0000256" key="1">
    <source>
        <dbReference type="ARBA" id="ARBA00022603"/>
    </source>
</evidence>
<comment type="similarity">
    <text evidence="4 5">Belongs to the RNA methyltransferase RlmH family.</text>
</comment>
<dbReference type="GO" id="GO:0005737">
    <property type="term" value="C:cytoplasm"/>
    <property type="evidence" value="ECO:0007669"/>
    <property type="project" value="UniProtKB-SubCell"/>
</dbReference>
<keyword evidence="3 5" id="KW-0949">S-adenosyl-L-methionine</keyword>
<dbReference type="SUPFAM" id="SSF75217">
    <property type="entry name" value="alpha/beta knot"/>
    <property type="match status" value="1"/>
</dbReference>
<comment type="caution">
    <text evidence="6">The sequence shown here is derived from an EMBL/GenBank/DDBJ whole genome shotgun (WGS) entry which is preliminary data.</text>
</comment>
<dbReference type="Proteomes" id="UP000058636">
    <property type="component" value="Unassembled WGS sequence"/>
</dbReference>
<dbReference type="PANTHER" id="PTHR33603:SF1">
    <property type="entry name" value="RIBOSOMAL RNA LARGE SUBUNIT METHYLTRANSFERASE H"/>
    <property type="match status" value="1"/>
</dbReference>
<name>A0A117L2I0_9THEM</name>
<dbReference type="RefSeq" id="WP_334099984.1">
    <property type="nucleotide sequence ID" value="NZ_DAITJQ010000001.1"/>
</dbReference>
<dbReference type="Gene3D" id="3.40.1280.10">
    <property type="match status" value="1"/>
</dbReference>
<feature type="binding site" evidence="5">
    <location>
        <begin position="119"/>
        <end position="124"/>
    </location>
    <ligand>
        <name>S-adenosyl-L-methionine</name>
        <dbReference type="ChEBI" id="CHEBI:59789"/>
    </ligand>
</feature>
<dbReference type="CDD" id="cd18081">
    <property type="entry name" value="RlmH-like"/>
    <property type="match status" value="1"/>
</dbReference>
<keyword evidence="5" id="KW-0698">rRNA processing</keyword>
<dbReference type="PIRSF" id="PIRSF004505">
    <property type="entry name" value="MT_bac"/>
    <property type="match status" value="1"/>
</dbReference>
<reference evidence="6 7" key="1">
    <citation type="journal article" date="2015" name="MBio">
        <title>Genome-Resolved Metagenomic Analysis Reveals Roles for Candidate Phyla and Other Microbial Community Members in Biogeochemical Transformations in Oil Reservoirs.</title>
        <authorList>
            <person name="Hu P."/>
            <person name="Tom L."/>
            <person name="Singh A."/>
            <person name="Thomas B.C."/>
            <person name="Baker B.J."/>
            <person name="Piceno Y.M."/>
            <person name="Andersen G.L."/>
            <person name="Banfield J.F."/>
        </authorList>
    </citation>
    <scope>NUCLEOTIDE SEQUENCE [LARGE SCALE GENOMIC DNA]</scope>
    <source>
        <strain evidence="6">46_26</strain>
    </source>
</reference>
<dbReference type="InterPro" id="IPR029026">
    <property type="entry name" value="tRNA_m1G_MTases_N"/>
</dbReference>
<dbReference type="EC" id="2.1.1.177" evidence="5"/>
<comment type="subunit">
    <text evidence="5">Homodimer.</text>
</comment>
<dbReference type="InterPro" id="IPR029028">
    <property type="entry name" value="Alpha/beta_knot_MTases"/>
</dbReference>
<evidence type="ECO:0000256" key="3">
    <source>
        <dbReference type="ARBA" id="ARBA00022691"/>
    </source>
</evidence>
<sequence>MRVRIAVIGKLDGFIREGIRHYEKFLKRFCKLEVLEIKRVHKGSIEEIVRKETEDLANRILPGSFVMVMDRRGEEVSSEEFADFLKDLEMKGKDITILIGGPYGLNEEIFAKAHRVFSLSKMTFTHGMTVLIVLEQIFRAFKIIHGENYHY</sequence>
<evidence type="ECO:0000256" key="2">
    <source>
        <dbReference type="ARBA" id="ARBA00022679"/>
    </source>
</evidence>
<proteinExistence type="inferred from homology"/>
<dbReference type="AlphaFoldDB" id="A0A117L2I0"/>
<evidence type="ECO:0000256" key="4">
    <source>
        <dbReference type="ARBA" id="ARBA00038303"/>
    </source>
</evidence>
<keyword evidence="5" id="KW-0963">Cytoplasm</keyword>
<evidence type="ECO:0000313" key="7">
    <source>
        <dbReference type="Proteomes" id="UP000058636"/>
    </source>
</evidence>